<dbReference type="InterPro" id="IPR036249">
    <property type="entry name" value="Thioredoxin-like_sf"/>
</dbReference>
<dbReference type="PIRSF" id="PIRSF000216">
    <property type="entry name" value="NADH_DH_24kDa"/>
    <property type="match status" value="1"/>
</dbReference>
<evidence type="ECO:0000256" key="3">
    <source>
        <dbReference type="ARBA" id="ARBA00022723"/>
    </source>
</evidence>
<name>A0ABZ2J5D1_9CHLR</name>
<sequence>MKLTQPTISEKAINAATEHFSRDRANLIPLLQSLQQQLGYLPPEAITAAAEQLGLAESTVYSVASFYTQFKFKPAGRNIIKVCRGTACHVGGGERILSELERQLDIKPGESTPDLEYELETVACIGACALAPVVLVNEDIHGKTSAGKILDALTSRKKNGTGCTCRP</sequence>
<comment type="similarity">
    <text evidence="1">Belongs to the complex I 24 kDa subunit family.</text>
</comment>
<dbReference type="NCBIfam" id="NF005722">
    <property type="entry name" value="PRK07539.1-2"/>
    <property type="match status" value="1"/>
</dbReference>
<dbReference type="InterPro" id="IPR042128">
    <property type="entry name" value="NuoE_dom"/>
</dbReference>
<evidence type="ECO:0000256" key="2">
    <source>
        <dbReference type="ARBA" id="ARBA00022714"/>
    </source>
</evidence>
<reference evidence="7 8" key="1">
    <citation type="submission" date="2024-03" db="EMBL/GenBank/DDBJ databases">
        <title>A Dehalogenimonas Isolated from Estuarine Sediments Dihaloeliminates Chlorinated Alkanes.</title>
        <authorList>
            <person name="Yang Y."/>
            <person name="Wang H."/>
        </authorList>
    </citation>
    <scope>NUCLEOTIDE SEQUENCE [LARGE SCALE GENOMIC DNA]</scope>
    <source>
        <strain evidence="7 8">W</strain>
    </source>
</reference>
<dbReference type="InterPro" id="IPR028431">
    <property type="entry name" value="NADP_DH_HndA-like"/>
</dbReference>
<evidence type="ECO:0000313" key="7">
    <source>
        <dbReference type="EMBL" id="WWX24782.1"/>
    </source>
</evidence>
<proteinExistence type="inferred from homology"/>
<evidence type="ECO:0000256" key="6">
    <source>
        <dbReference type="ARBA" id="ARBA00034078"/>
    </source>
</evidence>
<keyword evidence="3" id="KW-0479">Metal-binding</keyword>
<dbReference type="Gene3D" id="1.10.10.1590">
    <property type="entry name" value="NADH-quinone oxidoreductase subunit E"/>
    <property type="match status" value="1"/>
</dbReference>
<dbReference type="PANTHER" id="PTHR43342">
    <property type="entry name" value="NADH-QUINONE OXIDOREDUCTASE, E SUBUNIT"/>
    <property type="match status" value="1"/>
</dbReference>
<dbReference type="Gene3D" id="3.40.30.10">
    <property type="entry name" value="Glutaredoxin"/>
    <property type="match status" value="1"/>
</dbReference>
<keyword evidence="2" id="KW-0001">2Fe-2S</keyword>
<gene>
    <name evidence="7" type="primary">nuoE</name>
    <name evidence="7" type="ORF">V8247_05810</name>
</gene>
<keyword evidence="5" id="KW-0411">Iron-sulfur</keyword>
<dbReference type="GO" id="GO:0050136">
    <property type="term" value="F:NADH dehydrogenase (quinone) (non-electrogenic) activity"/>
    <property type="evidence" value="ECO:0007669"/>
    <property type="project" value="UniProtKB-EC"/>
</dbReference>
<comment type="cofactor">
    <cofactor evidence="6">
        <name>[2Fe-2S] cluster</name>
        <dbReference type="ChEBI" id="CHEBI:190135"/>
    </cofactor>
</comment>
<dbReference type="EC" id="1.6.5.9" evidence="7"/>
<dbReference type="Pfam" id="PF01257">
    <property type="entry name" value="2Fe-2S_thioredx"/>
    <property type="match status" value="1"/>
</dbReference>
<evidence type="ECO:0000256" key="5">
    <source>
        <dbReference type="ARBA" id="ARBA00023014"/>
    </source>
</evidence>
<dbReference type="Proteomes" id="UP001375370">
    <property type="component" value="Chromosome"/>
</dbReference>
<dbReference type="PANTHER" id="PTHR43342:SF1">
    <property type="entry name" value="BIFURCATING [FEFE] HYDROGENASE GAMMA SUBUNIT"/>
    <property type="match status" value="1"/>
</dbReference>
<organism evidence="7 8">
    <name type="scientific">Candidatus Dehalogenimonas loeffleri</name>
    <dbReference type="NCBI Taxonomy" id="3127115"/>
    <lineage>
        <taxon>Bacteria</taxon>
        <taxon>Bacillati</taxon>
        <taxon>Chloroflexota</taxon>
        <taxon>Dehalococcoidia</taxon>
        <taxon>Dehalococcoidales</taxon>
        <taxon>Dehalococcoidaceae</taxon>
        <taxon>Dehalogenimonas</taxon>
    </lineage>
</organism>
<dbReference type="CDD" id="cd03064">
    <property type="entry name" value="TRX_Fd_NuoE"/>
    <property type="match status" value="1"/>
</dbReference>
<evidence type="ECO:0000256" key="4">
    <source>
        <dbReference type="ARBA" id="ARBA00023004"/>
    </source>
</evidence>
<keyword evidence="8" id="KW-1185">Reference proteome</keyword>
<dbReference type="SUPFAM" id="SSF52833">
    <property type="entry name" value="Thioredoxin-like"/>
    <property type="match status" value="1"/>
</dbReference>
<dbReference type="EMBL" id="CP146612">
    <property type="protein sequence ID" value="WWX24782.1"/>
    <property type="molecule type" value="Genomic_DNA"/>
</dbReference>
<dbReference type="InterPro" id="IPR002023">
    <property type="entry name" value="NuoE-like"/>
</dbReference>
<evidence type="ECO:0000256" key="1">
    <source>
        <dbReference type="ARBA" id="ARBA00010643"/>
    </source>
</evidence>
<keyword evidence="7" id="KW-0560">Oxidoreductase</keyword>
<protein>
    <submittedName>
        <fullName evidence="7">NADH-quinone oxidoreductase subunit NuoE</fullName>
        <ecNumber evidence="7">1.6.5.9</ecNumber>
    </submittedName>
</protein>
<accession>A0ABZ2J5D1</accession>
<evidence type="ECO:0000313" key="8">
    <source>
        <dbReference type="Proteomes" id="UP001375370"/>
    </source>
</evidence>
<dbReference type="InterPro" id="IPR041921">
    <property type="entry name" value="NuoE_N"/>
</dbReference>
<keyword evidence="4" id="KW-0408">Iron</keyword>
<dbReference type="RefSeq" id="WP_338736902.1">
    <property type="nucleotide sequence ID" value="NZ_CP146612.1"/>
</dbReference>